<sequence length="92" mass="10478">QSFIPELVPEFASEGDLLIIGWGGTYGSLHTAAKQLYDEGFRNIGFAHFNYINPLPKNTEELFSKFKKIIVCELNTGQFASILRMNFSREFL</sequence>
<dbReference type="SUPFAM" id="SSF52922">
    <property type="entry name" value="TK C-terminal domain-like"/>
    <property type="match status" value="1"/>
</dbReference>
<name>A0ABX1D6D4_9FLAO</name>
<dbReference type="InterPro" id="IPR009014">
    <property type="entry name" value="Transketo_C/PFOR_II"/>
</dbReference>
<proteinExistence type="predicted"/>
<dbReference type="Proteomes" id="UP000703674">
    <property type="component" value="Unassembled WGS sequence"/>
</dbReference>
<feature type="non-terminal residue" evidence="1">
    <location>
        <position position="92"/>
    </location>
</feature>
<evidence type="ECO:0000313" key="2">
    <source>
        <dbReference type="Proteomes" id="UP000703674"/>
    </source>
</evidence>
<reference evidence="1 2" key="1">
    <citation type="submission" date="2020-03" db="EMBL/GenBank/DDBJ databases">
        <title>Salinimicrobium sp. nov, isolated from SCS.</title>
        <authorList>
            <person name="Cao W.R."/>
        </authorList>
    </citation>
    <scope>NUCLEOTIDE SEQUENCE [LARGE SCALE GENOMIC DNA]</scope>
    <source>
        <strain evidence="2">J15B91</strain>
    </source>
</reference>
<gene>
    <name evidence="1" type="ORF">HC175_23740</name>
</gene>
<evidence type="ECO:0000313" key="1">
    <source>
        <dbReference type="EMBL" id="NJW55930.1"/>
    </source>
</evidence>
<dbReference type="EMBL" id="JAAVJR010001721">
    <property type="protein sequence ID" value="NJW55930.1"/>
    <property type="molecule type" value="Genomic_DNA"/>
</dbReference>
<dbReference type="Gene3D" id="3.40.50.920">
    <property type="match status" value="1"/>
</dbReference>
<organism evidence="1 2">
    <name type="scientific">Salinimicrobium oceani</name>
    <dbReference type="NCBI Taxonomy" id="2722702"/>
    <lineage>
        <taxon>Bacteria</taxon>
        <taxon>Pseudomonadati</taxon>
        <taxon>Bacteroidota</taxon>
        <taxon>Flavobacteriia</taxon>
        <taxon>Flavobacteriales</taxon>
        <taxon>Flavobacteriaceae</taxon>
        <taxon>Salinimicrobium</taxon>
    </lineage>
</organism>
<feature type="non-terminal residue" evidence="1">
    <location>
        <position position="1"/>
    </location>
</feature>
<protein>
    <submittedName>
        <fullName evidence="1">2-oxoacid:acceptor oxidoreductase subunit alpha</fullName>
    </submittedName>
</protein>
<keyword evidence="2" id="KW-1185">Reference proteome</keyword>
<accession>A0ABX1D6D4</accession>
<comment type="caution">
    <text evidence="1">The sequence shown here is derived from an EMBL/GenBank/DDBJ whole genome shotgun (WGS) entry which is preliminary data.</text>
</comment>